<dbReference type="InterPro" id="IPR011053">
    <property type="entry name" value="Single_hybrid_motif"/>
</dbReference>
<dbReference type="CDD" id="cd06849">
    <property type="entry name" value="lipoyl_domain"/>
    <property type="match status" value="1"/>
</dbReference>
<protein>
    <recommendedName>
        <fullName evidence="6">Dihydrolipoamide acetyltransferase component of pyruvate dehydrogenase complex</fullName>
        <ecNumber evidence="6">2.3.1.-</ecNumber>
    </recommendedName>
</protein>
<dbReference type="Pfam" id="PF00364">
    <property type="entry name" value="Biotin_lipoyl"/>
    <property type="match status" value="1"/>
</dbReference>
<evidence type="ECO:0000259" key="8">
    <source>
        <dbReference type="PROSITE" id="PS50968"/>
    </source>
</evidence>
<evidence type="ECO:0000256" key="6">
    <source>
        <dbReference type="RuleBase" id="RU003423"/>
    </source>
</evidence>
<feature type="compositionally biased region" description="Basic and acidic residues" evidence="7">
    <location>
        <begin position="84"/>
        <end position="96"/>
    </location>
</feature>
<dbReference type="SUPFAM" id="SSF52777">
    <property type="entry name" value="CoA-dependent acyltransferases"/>
    <property type="match status" value="1"/>
</dbReference>
<dbReference type="Gene3D" id="3.30.559.10">
    <property type="entry name" value="Chloramphenicol acetyltransferase-like domain"/>
    <property type="match status" value="1"/>
</dbReference>
<organism evidence="10 11">
    <name type="scientific">Alkaliphilus hydrothermalis</name>
    <dbReference type="NCBI Taxonomy" id="1482730"/>
    <lineage>
        <taxon>Bacteria</taxon>
        <taxon>Bacillati</taxon>
        <taxon>Bacillota</taxon>
        <taxon>Clostridia</taxon>
        <taxon>Peptostreptococcales</taxon>
        <taxon>Natronincolaceae</taxon>
        <taxon>Alkaliphilus</taxon>
    </lineage>
</organism>
<dbReference type="Gene3D" id="4.10.320.10">
    <property type="entry name" value="E3-binding domain"/>
    <property type="match status" value="1"/>
</dbReference>
<feature type="domain" description="Peripheral subunit-binding (PSBD)" evidence="9">
    <location>
        <begin position="135"/>
        <end position="172"/>
    </location>
</feature>
<evidence type="ECO:0000256" key="2">
    <source>
        <dbReference type="ARBA" id="ARBA00007317"/>
    </source>
</evidence>
<evidence type="ECO:0000256" key="1">
    <source>
        <dbReference type="ARBA" id="ARBA00001938"/>
    </source>
</evidence>
<dbReference type="InterPro" id="IPR004167">
    <property type="entry name" value="PSBD"/>
</dbReference>
<evidence type="ECO:0000256" key="5">
    <source>
        <dbReference type="ARBA" id="ARBA00023315"/>
    </source>
</evidence>
<dbReference type="InterPro" id="IPR023213">
    <property type="entry name" value="CAT-like_dom_sf"/>
</dbReference>
<feature type="domain" description="Lipoyl-binding" evidence="8">
    <location>
        <begin position="1"/>
        <end position="76"/>
    </location>
</feature>
<dbReference type="EC" id="2.3.1.-" evidence="6"/>
<name>A0ABS2NTU3_9FIRM</name>
<evidence type="ECO:0000313" key="11">
    <source>
        <dbReference type="Proteomes" id="UP001314796"/>
    </source>
</evidence>
<keyword evidence="3 6" id="KW-0808">Transferase</keyword>
<dbReference type="InterPro" id="IPR036625">
    <property type="entry name" value="E3-bd_dom_sf"/>
</dbReference>
<reference evidence="10 11" key="1">
    <citation type="submission" date="2021-01" db="EMBL/GenBank/DDBJ databases">
        <title>Genomic Encyclopedia of Type Strains, Phase IV (KMG-IV): sequencing the most valuable type-strain genomes for metagenomic binning, comparative biology and taxonomic classification.</title>
        <authorList>
            <person name="Goeker M."/>
        </authorList>
    </citation>
    <scope>NUCLEOTIDE SEQUENCE [LARGE SCALE GENOMIC DNA]</scope>
    <source>
        <strain evidence="10 11">DSM 25890</strain>
    </source>
</reference>
<dbReference type="PROSITE" id="PS00189">
    <property type="entry name" value="LIPOYL"/>
    <property type="match status" value="1"/>
</dbReference>
<comment type="caution">
    <text evidence="10">The sequence shown here is derived from an EMBL/GenBank/DDBJ whole genome shotgun (WGS) entry which is preliminary data.</text>
</comment>
<evidence type="ECO:0000313" key="10">
    <source>
        <dbReference type="EMBL" id="MBM7616373.1"/>
    </source>
</evidence>
<evidence type="ECO:0000256" key="7">
    <source>
        <dbReference type="SAM" id="MobiDB-lite"/>
    </source>
</evidence>
<dbReference type="InterPro" id="IPR050743">
    <property type="entry name" value="2-oxoacid_DH_E2_comp"/>
</dbReference>
<dbReference type="PROSITE" id="PS51826">
    <property type="entry name" value="PSBD"/>
    <property type="match status" value="1"/>
</dbReference>
<keyword evidence="5 6" id="KW-0012">Acyltransferase</keyword>
<proteinExistence type="inferred from homology"/>
<dbReference type="Gene3D" id="2.40.50.100">
    <property type="match status" value="1"/>
</dbReference>
<dbReference type="SUPFAM" id="SSF51230">
    <property type="entry name" value="Single hybrid motif"/>
    <property type="match status" value="1"/>
</dbReference>
<keyword evidence="10" id="KW-0670">Pyruvate</keyword>
<keyword evidence="11" id="KW-1185">Reference proteome</keyword>
<evidence type="ECO:0000256" key="3">
    <source>
        <dbReference type="ARBA" id="ARBA00022679"/>
    </source>
</evidence>
<comment type="similarity">
    <text evidence="2 6">Belongs to the 2-oxoacid dehydrogenase family.</text>
</comment>
<gene>
    <name evidence="10" type="ORF">JOC73_002955</name>
</gene>
<dbReference type="PANTHER" id="PTHR43178:SF5">
    <property type="entry name" value="LIPOAMIDE ACYLTRANSFERASE COMPONENT OF BRANCHED-CHAIN ALPHA-KETO ACID DEHYDROGENASE COMPLEX, MITOCHONDRIAL"/>
    <property type="match status" value="1"/>
</dbReference>
<dbReference type="SUPFAM" id="SSF47005">
    <property type="entry name" value="Peripheral subunit-binding domain of 2-oxo acid dehydrogenase complex"/>
    <property type="match status" value="1"/>
</dbReference>
<dbReference type="InterPro" id="IPR001078">
    <property type="entry name" value="2-oxoacid_DH_actylTfrase"/>
</dbReference>
<dbReference type="GO" id="GO:0004742">
    <property type="term" value="F:dihydrolipoyllysine-residue acetyltransferase activity"/>
    <property type="evidence" value="ECO:0007669"/>
    <property type="project" value="UniProtKB-EC"/>
</dbReference>
<sequence>MFEFKFADIGEGIHEGKLLKWFFEEGDEVKDGDNLFLVETDKVNAEIPSPITGKLSKKMASVGDVIEVGQVIAIIDDGNEADDSEQKAVEPKKEAVGEGEEETAGVVGQIEVSSEVIESSHEMKGKNDINKKKVLATPVARKLAKDLGIDITTVEGTGAVGRVMKEDIYKAKEALDTRANNKDVEAQEGEMKAKDEGEATYISPIKVPEMKFEGEVERVSISMLRKTVAKNMVLSKSLIPHAATMNDFDVTKLVQFRMEQKELAEKAGVHLTFMPFIIKAVAIALKEFPVFNASYDHEKEEVILKKFYNIGMAVDTPDGLMVPVIKDADQKGIFQIARTMEELKLETRNRSVSLEKLQNGTFTITNYGAIGGKYGVPVIKYPETAILGVGAIEKRPIVEDNQIVIKDMMPITLCIDHRVIDGGDAGRFLMRLEELLKDPMLVLLN</sequence>
<accession>A0ABS2NTU3</accession>
<dbReference type="EMBL" id="JAFBEE010000033">
    <property type="protein sequence ID" value="MBM7616373.1"/>
    <property type="molecule type" value="Genomic_DNA"/>
</dbReference>
<dbReference type="InterPro" id="IPR003016">
    <property type="entry name" value="2-oxoA_DH_lipoyl-BS"/>
</dbReference>
<dbReference type="Pfam" id="PF00198">
    <property type="entry name" value="2-oxoacid_dh"/>
    <property type="match status" value="1"/>
</dbReference>
<feature type="region of interest" description="Disordered" evidence="7">
    <location>
        <begin position="80"/>
        <end position="104"/>
    </location>
</feature>
<dbReference type="RefSeq" id="WP_204404517.1">
    <property type="nucleotide sequence ID" value="NZ_JAFBEE010000033.1"/>
</dbReference>
<dbReference type="InterPro" id="IPR000089">
    <property type="entry name" value="Biotin_lipoyl"/>
</dbReference>
<evidence type="ECO:0000256" key="4">
    <source>
        <dbReference type="ARBA" id="ARBA00022823"/>
    </source>
</evidence>
<comment type="cofactor">
    <cofactor evidence="1 6">
        <name>(R)-lipoate</name>
        <dbReference type="ChEBI" id="CHEBI:83088"/>
    </cofactor>
</comment>
<dbReference type="PANTHER" id="PTHR43178">
    <property type="entry name" value="DIHYDROLIPOAMIDE ACETYLTRANSFERASE COMPONENT OF PYRUVATE DEHYDROGENASE COMPLEX"/>
    <property type="match status" value="1"/>
</dbReference>
<keyword evidence="4 6" id="KW-0450">Lipoyl</keyword>
<evidence type="ECO:0000259" key="9">
    <source>
        <dbReference type="PROSITE" id="PS51826"/>
    </source>
</evidence>
<dbReference type="Pfam" id="PF02817">
    <property type="entry name" value="E3_binding"/>
    <property type="match status" value="1"/>
</dbReference>
<dbReference type="PROSITE" id="PS50968">
    <property type="entry name" value="BIOTINYL_LIPOYL"/>
    <property type="match status" value="1"/>
</dbReference>
<dbReference type="Proteomes" id="UP001314796">
    <property type="component" value="Unassembled WGS sequence"/>
</dbReference>